<dbReference type="KEGG" id="prr:AT705_24470"/>
<dbReference type="GO" id="GO:0006465">
    <property type="term" value="P:signal peptide processing"/>
    <property type="evidence" value="ECO:0007669"/>
    <property type="project" value="InterPro"/>
</dbReference>
<dbReference type="AlphaFoldDB" id="A0A0U3HYG7"/>
<geneLocation type="plasmid" evidence="3 4">
    <name>pMBL6842</name>
</geneLocation>
<dbReference type="Proteomes" id="UP000069015">
    <property type="component" value="Plasmid pMBL6842"/>
</dbReference>
<accession>A0A0U3HYG7</accession>
<dbReference type="InterPro" id="IPR019533">
    <property type="entry name" value="Peptidase_S26"/>
</dbReference>
<feature type="domain" description="Peptidase S26" evidence="2">
    <location>
        <begin position="6"/>
        <end position="165"/>
    </location>
</feature>
<organism evidence="3 4">
    <name type="scientific">Pseudoalteromonas rubra</name>
    <dbReference type="NCBI Taxonomy" id="43658"/>
    <lineage>
        <taxon>Bacteria</taxon>
        <taxon>Pseudomonadati</taxon>
        <taxon>Pseudomonadota</taxon>
        <taxon>Gammaproteobacteria</taxon>
        <taxon>Alteromonadales</taxon>
        <taxon>Pseudoalteromonadaceae</taxon>
        <taxon>Pseudoalteromonas</taxon>
    </lineage>
</organism>
<feature type="transmembrane region" description="Helical" evidence="1">
    <location>
        <begin position="6"/>
        <end position="26"/>
    </location>
</feature>
<name>A0A0U3HYG7_9GAMM</name>
<protein>
    <recommendedName>
        <fullName evidence="2">Peptidase S26 domain-containing protein</fullName>
    </recommendedName>
</protein>
<reference evidence="3 4" key="1">
    <citation type="submission" date="2015-12" db="EMBL/GenBank/DDBJ databases">
        <title>Complete genome sequence of Pseudoalteromonas rubra SCSIO 6842, harboring a conjugative plasmid.</title>
        <authorList>
            <person name="Li B."/>
            <person name="Wang X."/>
        </authorList>
    </citation>
    <scope>NUCLEOTIDE SEQUENCE [LARGE SCALE GENOMIC DNA]</scope>
    <source>
        <strain evidence="3 4">SCSIO 6842</strain>
        <plasmid evidence="3 4">pMBL6842</plasmid>
    </source>
</reference>
<sequence>MPVRYIIFMSLFCLSFIGYLFARYIIAYPAGQSECLHARVFLVDTWDTQIREGELAYFVMDVENPFFPTGLRWVKKVAALPGSQVSVTPGQVAVNTTTRYAIDMRPMLNALAGTDQDMGTESAYTRDFVLQEDEVFMLGETINSYDSRFWGPLKVQQIKGKAYAIF</sequence>
<dbReference type="RefSeq" id="WP_058798955.1">
    <property type="nucleotide sequence ID" value="NZ_CP013613.1"/>
</dbReference>
<dbReference type="EMBL" id="CP013613">
    <property type="protein sequence ID" value="ALU46120.1"/>
    <property type="molecule type" value="Genomic_DNA"/>
</dbReference>
<evidence type="ECO:0000313" key="4">
    <source>
        <dbReference type="Proteomes" id="UP000069015"/>
    </source>
</evidence>
<dbReference type="GO" id="GO:0004252">
    <property type="term" value="F:serine-type endopeptidase activity"/>
    <property type="evidence" value="ECO:0007669"/>
    <property type="project" value="InterPro"/>
</dbReference>
<keyword evidence="1" id="KW-0812">Transmembrane</keyword>
<keyword evidence="1" id="KW-1133">Transmembrane helix</keyword>
<dbReference type="CDD" id="cd06530">
    <property type="entry name" value="S26_SPase_I"/>
    <property type="match status" value="1"/>
</dbReference>
<dbReference type="Gene3D" id="2.10.109.10">
    <property type="entry name" value="Umud Fragment, subunit A"/>
    <property type="match status" value="1"/>
</dbReference>
<evidence type="ECO:0000259" key="2">
    <source>
        <dbReference type="Pfam" id="PF10502"/>
    </source>
</evidence>
<keyword evidence="1" id="KW-0472">Membrane</keyword>
<dbReference type="InterPro" id="IPR036286">
    <property type="entry name" value="LexA/Signal_pep-like_sf"/>
</dbReference>
<proteinExistence type="predicted"/>
<gene>
    <name evidence="3" type="ORF">AT705_24470</name>
</gene>
<evidence type="ECO:0000313" key="3">
    <source>
        <dbReference type="EMBL" id="ALU46120.1"/>
    </source>
</evidence>
<dbReference type="Pfam" id="PF10502">
    <property type="entry name" value="Peptidase_S26"/>
    <property type="match status" value="1"/>
</dbReference>
<evidence type="ECO:0000256" key="1">
    <source>
        <dbReference type="SAM" id="Phobius"/>
    </source>
</evidence>
<keyword evidence="3" id="KW-0614">Plasmid</keyword>
<dbReference type="SUPFAM" id="SSF51306">
    <property type="entry name" value="LexA/Signal peptidase"/>
    <property type="match status" value="1"/>
</dbReference>